<keyword evidence="2" id="KW-0413">Isomerase</keyword>
<dbReference type="PANTHER" id="PTHR28004:SF2">
    <property type="entry name" value="D-SERINE DEHYDRATASE"/>
    <property type="match status" value="1"/>
</dbReference>
<name>A0ABT4LUS9_9PROT</name>
<accession>A0ABT4LUS9</accession>
<keyword evidence="3" id="KW-1185">Reference proteome</keyword>
<dbReference type="GO" id="GO:0008784">
    <property type="term" value="F:alanine racemase activity"/>
    <property type="evidence" value="ECO:0007669"/>
    <property type="project" value="UniProtKB-EC"/>
</dbReference>
<protein>
    <submittedName>
        <fullName evidence="2">Alanine racemase</fullName>
        <ecNumber evidence="2">5.1.1.1</ecNumber>
    </submittedName>
</protein>
<gene>
    <name evidence="2" type="ORF">O4G74_08675</name>
</gene>
<reference evidence="2" key="1">
    <citation type="submission" date="2022-12" db="EMBL/GenBank/DDBJ databases">
        <title>Bacterial isolates from different developmental stages of Nematostella vectensis.</title>
        <authorList>
            <person name="Fraune S."/>
        </authorList>
    </citation>
    <scope>NUCLEOTIDE SEQUENCE</scope>
    <source>
        <strain evidence="2">G21632-S1</strain>
    </source>
</reference>
<comment type="caution">
    <text evidence="2">The sequence shown here is derived from an EMBL/GenBank/DDBJ whole genome shotgun (WGS) entry which is preliminary data.</text>
</comment>
<evidence type="ECO:0000313" key="2">
    <source>
        <dbReference type="EMBL" id="MCZ4298129.1"/>
    </source>
</evidence>
<dbReference type="PANTHER" id="PTHR28004">
    <property type="entry name" value="ZGC:162816-RELATED"/>
    <property type="match status" value="1"/>
</dbReference>
<dbReference type="InterPro" id="IPR051466">
    <property type="entry name" value="D-amino_acid_metab_enzyme"/>
</dbReference>
<proteinExistence type="predicted"/>
<dbReference type="Gene3D" id="3.20.20.10">
    <property type="entry name" value="Alanine racemase"/>
    <property type="match status" value="1"/>
</dbReference>
<feature type="domain" description="Alanine racemase N-terminal" evidence="1">
    <location>
        <begin position="28"/>
        <end position="258"/>
    </location>
</feature>
<organism evidence="2 3">
    <name type="scientific">Henriciella marina</name>
    <dbReference type="NCBI Taxonomy" id="453851"/>
    <lineage>
        <taxon>Bacteria</taxon>
        <taxon>Pseudomonadati</taxon>
        <taxon>Pseudomonadota</taxon>
        <taxon>Alphaproteobacteria</taxon>
        <taxon>Hyphomonadales</taxon>
        <taxon>Hyphomonadaceae</taxon>
        <taxon>Henriciella</taxon>
    </lineage>
</organism>
<dbReference type="EMBL" id="JAPWGW010000002">
    <property type="protein sequence ID" value="MCZ4298129.1"/>
    <property type="molecule type" value="Genomic_DNA"/>
</dbReference>
<sequence>MTSSDAAYFEKLQSALNAAGIAQPTLVIDRARLDANIETFKGHLPDGMGYRIVAKSLPSLPLLQHIREKTSTDRLMTFNLEMLIEIARAMPDVNQLLGKPMPVAAARAFYRDAPPDAKVQWLIDTPERLDQYLDLAAELSVHLDIVFEIDVGLHRGGFPADDALGQAWQKLEASNRASFTGLMGYEPHIAKMPEKHGLRDKARTHAREAYESAKSLTRCTETLENGQFLTFNTAGSPTYRLYTDTSMANEVSAGSVLVKPTDFDTDLLEDHLPASFIAAPALKVLDGINVAGFDFLEGREPEMPEGHSKTIYTFGGNWMAKPVWPEGILVNEKYGRSSNQQMLTAPEDVPLRPDDFIFFRPTQSEAVFLQFGDIAVFENGKIVESWPVFKASA</sequence>
<dbReference type="EC" id="5.1.1.1" evidence="2"/>
<dbReference type="InterPro" id="IPR029066">
    <property type="entry name" value="PLP-binding_barrel"/>
</dbReference>
<dbReference type="Proteomes" id="UP001083770">
    <property type="component" value="Unassembled WGS sequence"/>
</dbReference>
<dbReference type="RefSeq" id="WP_269402244.1">
    <property type="nucleotide sequence ID" value="NZ_JAPWGW010000002.1"/>
</dbReference>
<dbReference type="SUPFAM" id="SSF51419">
    <property type="entry name" value="PLP-binding barrel"/>
    <property type="match status" value="1"/>
</dbReference>
<evidence type="ECO:0000259" key="1">
    <source>
        <dbReference type="Pfam" id="PF01168"/>
    </source>
</evidence>
<dbReference type="Pfam" id="PF01168">
    <property type="entry name" value="Ala_racemase_N"/>
    <property type="match status" value="1"/>
</dbReference>
<dbReference type="InterPro" id="IPR001608">
    <property type="entry name" value="Ala_racemase_N"/>
</dbReference>
<evidence type="ECO:0000313" key="3">
    <source>
        <dbReference type="Proteomes" id="UP001083770"/>
    </source>
</evidence>